<dbReference type="InterPro" id="IPR024535">
    <property type="entry name" value="RHGA/B-epi-like_pectate_lyase"/>
</dbReference>
<protein>
    <submittedName>
        <fullName evidence="6">Glycoside hydrolase family 28 protein</fullName>
        <ecNumber evidence="6">3.2.1.-</ecNumber>
    </submittedName>
</protein>
<dbReference type="Gene3D" id="2.160.20.10">
    <property type="entry name" value="Single-stranded right-handed beta-helix, Pectin lyase-like"/>
    <property type="match status" value="1"/>
</dbReference>
<sequence length="496" mass="52338">MSGPDRRAFLAGAVGAGSAAALALGAGRASATGTGAAAEVGAGAGAGGSGLPRRPRDADAMAAGILAGIRPPRFPRRSVDITDHGAVGDGATDCTEAFRAAIAACAEAGGGRVVVPPGTWFTGAVHLRDNIDLHVSSGATVRFSRDPAAYLPVVHTRHEGIECRNYSPFVYAHGCRNIALTGGGTIDGQADATHWWDWTKGQNGGVSPEKVDKLALAAWAEQGVPVAERVFGADHHLRPSLIQFYDCRDVLIEGVTVKDSPMWNIHPVLCRNVTIRGVTVDSPHGPNNDGCNPECCDSVLIEDCVFDTGDDCVAFKAGKNADGRRVGAPCRNALVQRCEMRDGHGGVTIGSETTGGVANVLARDCRMDSPLLDRALRIKSNPERGGYVRDIVFHGITVGTVGDSVIEIALDYEGIGSGAYYPDVRGIEVHRLTAQTGPLAWYFIGNDANPVRDVLLHDCAFTDMTDTEEPRPYVTRNVEGLVLRRVTVNGEEVRTA</sequence>
<dbReference type="InterPro" id="IPR011050">
    <property type="entry name" value="Pectin_lyase_fold/virulence"/>
</dbReference>
<keyword evidence="7" id="KW-1185">Reference proteome</keyword>
<dbReference type="InterPro" id="IPR006626">
    <property type="entry name" value="PbH1"/>
</dbReference>
<evidence type="ECO:0000256" key="2">
    <source>
        <dbReference type="ARBA" id="ARBA00022801"/>
    </source>
</evidence>
<dbReference type="SUPFAM" id="SSF51126">
    <property type="entry name" value="Pectin lyase-like"/>
    <property type="match status" value="1"/>
</dbReference>
<dbReference type="EMBL" id="JBIRWE010000009">
    <property type="protein sequence ID" value="MFI1966450.1"/>
    <property type="molecule type" value="Genomic_DNA"/>
</dbReference>
<dbReference type="PROSITE" id="PS00502">
    <property type="entry name" value="POLYGALACTURONASE"/>
    <property type="match status" value="1"/>
</dbReference>
<gene>
    <name evidence="6" type="ORF">ACH429_20465</name>
</gene>
<dbReference type="InterPro" id="IPR012334">
    <property type="entry name" value="Pectin_lyas_fold"/>
</dbReference>
<evidence type="ECO:0000256" key="4">
    <source>
        <dbReference type="RuleBase" id="RU361169"/>
    </source>
</evidence>
<keyword evidence="3 4" id="KW-0326">Glycosidase</keyword>
<dbReference type="RefSeq" id="WP_398719058.1">
    <property type="nucleotide sequence ID" value="NZ_JBIRWE010000009.1"/>
</dbReference>
<evidence type="ECO:0000256" key="1">
    <source>
        <dbReference type="ARBA" id="ARBA00008834"/>
    </source>
</evidence>
<keyword evidence="2 4" id="KW-0378">Hydrolase</keyword>
<dbReference type="SMART" id="SM00710">
    <property type="entry name" value="PbH1"/>
    <property type="match status" value="3"/>
</dbReference>
<proteinExistence type="inferred from homology"/>
<feature type="domain" description="Rhamnogalacturonase A/B/Epimerase-like pectate lyase" evidence="5">
    <location>
        <begin position="79"/>
        <end position="123"/>
    </location>
</feature>
<dbReference type="InterPro" id="IPR006311">
    <property type="entry name" value="TAT_signal"/>
</dbReference>
<dbReference type="Pfam" id="PF00295">
    <property type="entry name" value="Glyco_hydro_28"/>
    <property type="match status" value="1"/>
</dbReference>
<comment type="caution">
    <text evidence="6">The sequence shown here is derived from an EMBL/GenBank/DDBJ whole genome shotgun (WGS) entry which is preliminary data.</text>
</comment>
<organism evidence="6 7">
    <name type="scientific">Streptomyces pathocidini</name>
    <dbReference type="NCBI Taxonomy" id="1650571"/>
    <lineage>
        <taxon>Bacteria</taxon>
        <taxon>Bacillati</taxon>
        <taxon>Actinomycetota</taxon>
        <taxon>Actinomycetes</taxon>
        <taxon>Kitasatosporales</taxon>
        <taxon>Streptomycetaceae</taxon>
        <taxon>Streptomyces</taxon>
    </lineage>
</organism>
<dbReference type="EC" id="3.2.1.-" evidence="6"/>
<dbReference type="GO" id="GO:0016798">
    <property type="term" value="F:hydrolase activity, acting on glycosyl bonds"/>
    <property type="evidence" value="ECO:0007669"/>
    <property type="project" value="UniProtKB-KW"/>
</dbReference>
<evidence type="ECO:0000313" key="7">
    <source>
        <dbReference type="Proteomes" id="UP001611548"/>
    </source>
</evidence>
<dbReference type="PANTHER" id="PTHR31339">
    <property type="entry name" value="PECTIN LYASE-RELATED"/>
    <property type="match status" value="1"/>
</dbReference>
<comment type="similarity">
    <text evidence="1 4">Belongs to the glycosyl hydrolase 28 family.</text>
</comment>
<dbReference type="Pfam" id="PF12708">
    <property type="entry name" value="Pect-lyase_RHGA_epim"/>
    <property type="match status" value="1"/>
</dbReference>
<dbReference type="InterPro" id="IPR051801">
    <property type="entry name" value="GH28_Enzymes"/>
</dbReference>
<dbReference type="InterPro" id="IPR000743">
    <property type="entry name" value="Glyco_hydro_28"/>
</dbReference>
<dbReference type="Proteomes" id="UP001611548">
    <property type="component" value="Unassembled WGS sequence"/>
</dbReference>
<dbReference type="PROSITE" id="PS51318">
    <property type="entry name" value="TAT"/>
    <property type="match status" value="1"/>
</dbReference>
<accession>A0ABW7UXB1</accession>
<name>A0ABW7UXB1_9ACTN</name>
<dbReference type="PANTHER" id="PTHR31339:SF9">
    <property type="entry name" value="PLASMIN AND FIBRONECTIN-BINDING PROTEIN A"/>
    <property type="match status" value="1"/>
</dbReference>
<reference evidence="6 7" key="1">
    <citation type="submission" date="2024-10" db="EMBL/GenBank/DDBJ databases">
        <title>The Natural Products Discovery Center: Release of the First 8490 Sequenced Strains for Exploring Actinobacteria Biosynthetic Diversity.</title>
        <authorList>
            <person name="Kalkreuter E."/>
            <person name="Kautsar S.A."/>
            <person name="Yang D."/>
            <person name="Bader C.D."/>
            <person name="Teijaro C.N."/>
            <person name="Fluegel L."/>
            <person name="Davis C.M."/>
            <person name="Simpson J.R."/>
            <person name="Lauterbach L."/>
            <person name="Steele A.D."/>
            <person name="Gui C."/>
            <person name="Meng S."/>
            <person name="Li G."/>
            <person name="Viehrig K."/>
            <person name="Ye F."/>
            <person name="Su P."/>
            <person name="Kiefer A.F."/>
            <person name="Nichols A."/>
            <person name="Cepeda A.J."/>
            <person name="Yan W."/>
            <person name="Fan B."/>
            <person name="Jiang Y."/>
            <person name="Adhikari A."/>
            <person name="Zheng C.-J."/>
            <person name="Schuster L."/>
            <person name="Cowan T.M."/>
            <person name="Smanski M.J."/>
            <person name="Chevrette M.G."/>
            <person name="De Carvalho L.P.S."/>
            <person name="Shen B."/>
        </authorList>
    </citation>
    <scope>NUCLEOTIDE SEQUENCE [LARGE SCALE GENOMIC DNA]</scope>
    <source>
        <strain evidence="6 7">NPDC020327</strain>
    </source>
</reference>
<evidence type="ECO:0000256" key="3">
    <source>
        <dbReference type="ARBA" id="ARBA00023295"/>
    </source>
</evidence>
<evidence type="ECO:0000259" key="5">
    <source>
        <dbReference type="Pfam" id="PF12708"/>
    </source>
</evidence>
<evidence type="ECO:0000313" key="6">
    <source>
        <dbReference type="EMBL" id="MFI1966450.1"/>
    </source>
</evidence>